<dbReference type="PANTHER" id="PTHR11439:SF517">
    <property type="entry name" value="CYSTEINE-RICH RLK (RECEPTOR-LIKE PROTEIN KINASE) 8"/>
    <property type="match status" value="1"/>
</dbReference>
<feature type="domain" description="Reverse transcriptase Ty1/copia-type" evidence="1">
    <location>
        <begin position="11"/>
        <end position="59"/>
    </location>
</feature>
<evidence type="ECO:0000313" key="3">
    <source>
        <dbReference type="RefSeq" id="XP_027351227.1"/>
    </source>
</evidence>
<dbReference type="OrthoDB" id="1922643at2759"/>
<organism evidence="2 3">
    <name type="scientific">Abrus precatorius</name>
    <name type="common">Indian licorice</name>
    <name type="synonym">Glycine abrus</name>
    <dbReference type="NCBI Taxonomy" id="3816"/>
    <lineage>
        <taxon>Eukaryota</taxon>
        <taxon>Viridiplantae</taxon>
        <taxon>Streptophyta</taxon>
        <taxon>Embryophyta</taxon>
        <taxon>Tracheophyta</taxon>
        <taxon>Spermatophyta</taxon>
        <taxon>Magnoliopsida</taxon>
        <taxon>eudicotyledons</taxon>
        <taxon>Gunneridae</taxon>
        <taxon>Pentapetalae</taxon>
        <taxon>rosids</taxon>
        <taxon>fabids</taxon>
        <taxon>Fabales</taxon>
        <taxon>Fabaceae</taxon>
        <taxon>Papilionoideae</taxon>
        <taxon>50 kb inversion clade</taxon>
        <taxon>NPAAA clade</taxon>
        <taxon>indigoferoid/millettioid clade</taxon>
        <taxon>Abreae</taxon>
        <taxon>Abrus</taxon>
    </lineage>
</organism>
<feature type="domain" description="Reverse transcriptase Ty1/copia-type" evidence="1">
    <location>
        <begin position="61"/>
        <end position="177"/>
    </location>
</feature>
<dbReference type="AlphaFoldDB" id="A0A8B8L4U3"/>
<keyword evidence="2" id="KW-1185">Reference proteome</keyword>
<sequence>MDAEIHAIEKNQTWELTDLPVDKRSIGVKWVYKTKYKPSGEIDHFKVRLVAKGYKQKLGTNAWYKKIDSYFVQNSFQRCSFEHTLYIKSVEPNDILIVCLYIDDLIFTNSNPKIIAKFREVMIKCFEMTNLGLMSYFLGIEVVQQDDEIFIFQKKYAVDILKKFKMENSKPISTPVEEKLKLKKDSDERRIDSTYYKNLIRSLRYLTATRLDIVFGVGLLSRFMEEPRACHLQGAKRILRYIKDTLTEGTFCANNFNIKLVGYTDSDWAGDIVTRKSTSGYTFHLGTGAVSWSSKKQPRIALSIADAEYIAVTSCATQAIWIKRMLKAMYQKQDPHIVIFCDNKSAIALSKNLAFHGGLST</sequence>
<reference evidence="2" key="1">
    <citation type="journal article" date="2019" name="Toxins">
        <title>Detection of Abrin-Like and Prepropulchellin-Like Toxin Genes and Transcripts Using Whole Genome Sequencing and Full-Length Transcript Sequencing of Abrus precatorius.</title>
        <authorList>
            <person name="Hovde B.T."/>
            <person name="Daligault H.E."/>
            <person name="Hanschen E.R."/>
            <person name="Kunde Y.A."/>
            <person name="Johnson M.B."/>
            <person name="Starkenburg S.R."/>
            <person name="Johnson S.L."/>
        </authorList>
    </citation>
    <scope>NUCLEOTIDE SEQUENCE [LARGE SCALE GENOMIC DNA]</scope>
</reference>
<proteinExistence type="predicted"/>
<dbReference type="PANTHER" id="PTHR11439">
    <property type="entry name" value="GAG-POL-RELATED RETROTRANSPOSON"/>
    <property type="match status" value="1"/>
</dbReference>
<name>A0A8B8L4U3_ABRPR</name>
<accession>A0A8B8L4U3</accession>
<evidence type="ECO:0000259" key="1">
    <source>
        <dbReference type="Pfam" id="PF07727"/>
    </source>
</evidence>
<dbReference type="Proteomes" id="UP000694853">
    <property type="component" value="Unplaced"/>
</dbReference>
<dbReference type="RefSeq" id="XP_027351227.1">
    <property type="nucleotide sequence ID" value="XM_027495426.1"/>
</dbReference>
<dbReference type="GeneID" id="113862337"/>
<dbReference type="InterPro" id="IPR013103">
    <property type="entry name" value="RVT_2"/>
</dbReference>
<dbReference type="KEGG" id="aprc:113862337"/>
<dbReference type="SUPFAM" id="SSF56672">
    <property type="entry name" value="DNA/RNA polymerases"/>
    <property type="match status" value="1"/>
</dbReference>
<dbReference type="Pfam" id="PF07727">
    <property type="entry name" value="RVT_2"/>
    <property type="match status" value="2"/>
</dbReference>
<reference evidence="3" key="2">
    <citation type="submission" date="2025-08" db="UniProtKB">
        <authorList>
            <consortium name="RefSeq"/>
        </authorList>
    </citation>
    <scope>IDENTIFICATION</scope>
    <source>
        <tissue evidence="3">Young leaves</tissue>
    </source>
</reference>
<gene>
    <name evidence="3" type="primary">LOC113862337</name>
</gene>
<dbReference type="InterPro" id="IPR043502">
    <property type="entry name" value="DNA/RNA_pol_sf"/>
</dbReference>
<dbReference type="CDD" id="cd09272">
    <property type="entry name" value="RNase_HI_RT_Ty1"/>
    <property type="match status" value="1"/>
</dbReference>
<evidence type="ECO:0000313" key="2">
    <source>
        <dbReference type="Proteomes" id="UP000694853"/>
    </source>
</evidence>
<protein>
    <submittedName>
        <fullName evidence="3">Uncharacterized protein LOC113862337</fullName>
    </submittedName>
</protein>